<evidence type="ECO:0000313" key="1">
    <source>
        <dbReference type="EMBL" id="SBP68308.1"/>
    </source>
</evidence>
<gene>
    <name evidence="1" type="primary">BX547934.1</name>
</gene>
<dbReference type="AlphaFoldDB" id="A0A1A8BN51"/>
<reference evidence="1" key="1">
    <citation type="submission" date="2016-05" db="EMBL/GenBank/DDBJ databases">
        <authorList>
            <person name="Lavstsen T."/>
            <person name="Jespersen J.S."/>
        </authorList>
    </citation>
    <scope>NUCLEOTIDE SEQUENCE</scope>
    <source>
        <tissue evidence="1">Brain</tissue>
    </source>
</reference>
<accession>A0A1A8BN51</accession>
<protein>
    <submittedName>
        <fullName evidence="1">Uncharacterized protein</fullName>
    </submittedName>
</protein>
<feature type="non-terminal residue" evidence="1">
    <location>
        <position position="35"/>
    </location>
</feature>
<dbReference type="EMBL" id="HADZ01004367">
    <property type="protein sequence ID" value="SBP68308.1"/>
    <property type="molecule type" value="Transcribed_RNA"/>
</dbReference>
<organism evidence="1">
    <name type="scientific">Nothobranchius kadleci</name>
    <name type="common">African annual killifish</name>
    <dbReference type="NCBI Taxonomy" id="1051664"/>
    <lineage>
        <taxon>Eukaryota</taxon>
        <taxon>Metazoa</taxon>
        <taxon>Chordata</taxon>
        <taxon>Craniata</taxon>
        <taxon>Vertebrata</taxon>
        <taxon>Euteleostomi</taxon>
        <taxon>Actinopterygii</taxon>
        <taxon>Neopterygii</taxon>
        <taxon>Teleostei</taxon>
        <taxon>Neoteleostei</taxon>
        <taxon>Acanthomorphata</taxon>
        <taxon>Ovalentaria</taxon>
        <taxon>Atherinomorphae</taxon>
        <taxon>Cyprinodontiformes</taxon>
        <taxon>Nothobranchiidae</taxon>
        <taxon>Nothobranchius</taxon>
    </lineage>
</organism>
<name>A0A1A8BN51_NOTKA</name>
<reference evidence="1" key="2">
    <citation type="submission" date="2016-06" db="EMBL/GenBank/DDBJ databases">
        <title>The genome of a short-lived fish provides insights into sex chromosome evolution and the genetic control of aging.</title>
        <authorList>
            <person name="Reichwald K."/>
            <person name="Felder M."/>
            <person name="Petzold A."/>
            <person name="Koch P."/>
            <person name="Groth M."/>
            <person name="Platzer M."/>
        </authorList>
    </citation>
    <scope>NUCLEOTIDE SEQUENCE</scope>
    <source>
        <tissue evidence="1">Brain</tissue>
    </source>
</reference>
<proteinExistence type="predicted"/>
<sequence length="35" mass="4101">MDEQTALLRKLDQRIEKNTAEIGQNKESITKLQEK</sequence>